<name>A0ACD3STY7_9BURK</name>
<keyword evidence="1" id="KW-0282">Flagellum</keyword>
<organism evidence="1 2">
    <name type="scientific">Imbroritus primus</name>
    <dbReference type="NCBI Taxonomy" id="3058603"/>
    <lineage>
        <taxon>Bacteria</taxon>
        <taxon>Pseudomonadati</taxon>
        <taxon>Pseudomonadota</taxon>
        <taxon>Betaproteobacteria</taxon>
        <taxon>Burkholderiales</taxon>
        <taxon>Burkholderiaceae</taxon>
        <taxon>Imbroritus</taxon>
    </lineage>
</organism>
<evidence type="ECO:0000313" key="2">
    <source>
        <dbReference type="Proteomes" id="UP000004277"/>
    </source>
</evidence>
<sequence length="552" mass="57392">MNNSLLNIGASGLRVAEMALQVTGHNIANASTPGYTRQQALQTSNLPLYVGAGYLGQGAHVTTVRRIFDSYLTAQVTASQSQASGLERQSQLLTSLDGILSNSSTGLTVALQDFFASLDGVAATPSQTAPRQAFIAAGEVLANRIRSLDQRLETQATEVNQEIPAQVSAVNVATKQIAALNKQIRLAEATSNGQPANDLRDQRDALVRELNTVVRTRVVEGSEGQFDLYIGNGQPLVLGQKSFELKAESSEFDPSQYSVSFDTGNGTVPLSVEQLGGGKLAGLLAFRQDTLEPARAQLGRIVAALGSAMNAQHAAGFDLDGAAGTALFSFAGMPAPVASARNTGSGSISATLLDVNQLSGHDYQLTFQGGAWVAQRLPDKVTVGSATPPATLAVNGLEFTFGGTPDDGDSFMLRPASNAARSFEMLLNDPRKFAAAAADPTAAGNGPLDNGNANLLAALRNATLLNGGSTSFGNAYVDLVTDVGTQARGVGLMAEAQGQVLKDSVAAQQAVSGVNLDEEAANLLRYQQAYQASAKVMQTAATVFDTLLSIAN</sequence>
<proteinExistence type="predicted"/>
<evidence type="ECO:0000313" key="1">
    <source>
        <dbReference type="EMBL" id="TMS59759.1"/>
    </source>
</evidence>
<dbReference type="Proteomes" id="UP000004277">
    <property type="component" value="Unassembled WGS sequence"/>
</dbReference>
<accession>A0ACD3STY7</accession>
<comment type="caution">
    <text evidence="1">The sequence shown here is derived from an EMBL/GenBank/DDBJ whole genome shotgun (WGS) entry which is preliminary data.</text>
</comment>
<dbReference type="EMBL" id="AKCV02000004">
    <property type="protein sequence ID" value="TMS59759.1"/>
    <property type="molecule type" value="Genomic_DNA"/>
</dbReference>
<gene>
    <name evidence="1" type="primary">flgK</name>
    <name evidence="1" type="ORF">MW7_001020</name>
</gene>
<reference evidence="1" key="1">
    <citation type="submission" date="2019-05" db="EMBL/GenBank/DDBJ databases">
        <title>Revised genome assembly of Burkholderiaceae (previously Ralstonia) sp. PBA.</title>
        <authorList>
            <person name="Gan H.M."/>
        </authorList>
    </citation>
    <scope>NUCLEOTIDE SEQUENCE</scope>
    <source>
        <strain evidence="1">PBA</strain>
    </source>
</reference>
<keyword evidence="1" id="KW-0969">Cilium</keyword>
<protein>
    <submittedName>
        <fullName evidence="1">Flagellar hook-associated protein FlgK</fullName>
    </submittedName>
</protein>
<keyword evidence="1" id="KW-0966">Cell projection</keyword>
<keyword evidence="2" id="KW-1185">Reference proteome</keyword>